<evidence type="ECO:0000313" key="4">
    <source>
        <dbReference type="Proteomes" id="UP000694520"/>
    </source>
</evidence>
<feature type="domain" description="Reverse transcriptase" evidence="2">
    <location>
        <begin position="77"/>
        <end position="344"/>
    </location>
</feature>
<name>A0A8B9XN10_BOSMU</name>
<reference evidence="3" key="1">
    <citation type="submission" date="2019-05" db="EMBL/GenBank/DDBJ databases">
        <authorList>
            <person name="Zhang S."/>
            <person name="Liu J."/>
        </authorList>
    </citation>
    <scope>NUCLEOTIDE SEQUENCE [LARGE SCALE GENOMIC DNA]</scope>
</reference>
<dbReference type="InterPro" id="IPR043128">
    <property type="entry name" value="Rev_trsase/Diguanyl_cyclase"/>
</dbReference>
<dbReference type="Gene3D" id="3.30.70.270">
    <property type="match status" value="1"/>
</dbReference>
<comment type="similarity">
    <text evidence="1">Belongs to the beta type-B retroviral polymerase family. HERV class-II K(HML-2) pol subfamily.</text>
</comment>
<protein>
    <recommendedName>
        <fullName evidence="2">Reverse transcriptase domain-containing protein</fullName>
    </recommendedName>
</protein>
<dbReference type="PANTHER" id="PTHR47027:SF8">
    <property type="entry name" value="RIBONUCLEASE H"/>
    <property type="match status" value="1"/>
</dbReference>
<reference evidence="3" key="3">
    <citation type="submission" date="2025-09" db="UniProtKB">
        <authorList>
            <consortium name="Ensembl"/>
        </authorList>
    </citation>
    <scope>IDENTIFICATION</scope>
</reference>
<dbReference type="InterPro" id="IPR000477">
    <property type="entry name" value="RT_dom"/>
</dbReference>
<accession>A0A8B9XN10</accession>
<sequence length="494" mass="57495">MRWQEYTEELYKKHLHDPDNHDGGITHLEPDILECEVKWALESITTNKASGGDRIPVELFRILKDDAVKVLHSICQHIWKTQQWPQDKKRSVFILIPKKGNAKECSNYRTIALISHAIKVLLKILQARLQQYVNRELPDVQAGFRKGRGTRDQTANIRWIVEKAREFQKNIYFCFIDYAKAFDCVDHNKLWKTLKEMGIPDHLTCLLRNLYAGQEATVRTGHGTTDWLQIGKGVRQGCILSPCLFNFYAEYIMRSWTGRNTSWNQDCRRNINNLRYADDTTLMSESEEELKSLLMKVKVESEKVGLKLNIQKTKIMASGPITSWEINGETVETVSDFIFLGSKITTDGECSHEIKRHLLLGRKVMINLDSIFKSRDITLPTKVRLVKAMVFPVVMYGCESWTVKKAEHRRIDAFELWCWRRLLRVPWTARRSNQSILKEISPGCSLEGMMLKLKLQYFGHLMRRVDSLEKTLMLGGLGQEEKGRQRMRWLDGHH</sequence>
<keyword evidence="4" id="KW-1185">Reference proteome</keyword>
<reference evidence="3" key="2">
    <citation type="submission" date="2025-08" db="UniProtKB">
        <authorList>
            <consortium name="Ensembl"/>
        </authorList>
    </citation>
    <scope>IDENTIFICATION</scope>
</reference>
<dbReference type="Pfam" id="PF00078">
    <property type="entry name" value="RVT_1"/>
    <property type="match status" value="1"/>
</dbReference>
<evidence type="ECO:0000313" key="3">
    <source>
        <dbReference type="Ensembl" id="ENSBGRP00000025051.1"/>
    </source>
</evidence>
<proteinExistence type="inferred from homology"/>
<dbReference type="Ensembl" id="ENSBGRT00000028899.1">
    <property type="protein sequence ID" value="ENSBGRP00000025051.1"/>
    <property type="gene ID" value="ENSBGRG00000015750.1"/>
</dbReference>
<dbReference type="SUPFAM" id="SSF56672">
    <property type="entry name" value="DNA/RNA polymerases"/>
    <property type="match status" value="1"/>
</dbReference>
<dbReference type="Proteomes" id="UP000694520">
    <property type="component" value="Chromosome 18"/>
</dbReference>
<dbReference type="PROSITE" id="PS50878">
    <property type="entry name" value="RT_POL"/>
    <property type="match status" value="1"/>
</dbReference>
<dbReference type="CDD" id="cd01650">
    <property type="entry name" value="RT_nLTR_like"/>
    <property type="match status" value="1"/>
</dbReference>
<organism evidence="3 4">
    <name type="scientific">Bos mutus grunniens</name>
    <name type="common">Wild yak</name>
    <name type="synonym">Bos grunniens</name>
    <dbReference type="NCBI Taxonomy" id="30521"/>
    <lineage>
        <taxon>Eukaryota</taxon>
        <taxon>Metazoa</taxon>
        <taxon>Chordata</taxon>
        <taxon>Craniata</taxon>
        <taxon>Vertebrata</taxon>
        <taxon>Euteleostomi</taxon>
        <taxon>Mammalia</taxon>
        <taxon>Eutheria</taxon>
        <taxon>Laurasiatheria</taxon>
        <taxon>Artiodactyla</taxon>
        <taxon>Ruminantia</taxon>
        <taxon>Pecora</taxon>
        <taxon>Bovidae</taxon>
        <taxon>Bovinae</taxon>
        <taxon>Bos</taxon>
    </lineage>
</organism>
<dbReference type="AlphaFoldDB" id="A0A8B9XN10"/>
<evidence type="ECO:0000259" key="2">
    <source>
        <dbReference type="PROSITE" id="PS50878"/>
    </source>
</evidence>
<dbReference type="PANTHER" id="PTHR47027">
    <property type="entry name" value="REVERSE TRANSCRIPTASE DOMAIN-CONTAINING PROTEIN"/>
    <property type="match status" value="1"/>
</dbReference>
<dbReference type="InterPro" id="IPR043502">
    <property type="entry name" value="DNA/RNA_pol_sf"/>
</dbReference>
<evidence type="ECO:0000256" key="1">
    <source>
        <dbReference type="ARBA" id="ARBA00010879"/>
    </source>
</evidence>
<dbReference type="GeneTree" id="ENSGT01140000282489"/>